<protein>
    <recommendedName>
        <fullName evidence="3">Bacterial spore germination immunoglobulin-like domain-containing protein</fullName>
    </recommendedName>
</protein>
<sequence length="82" mass="8716">MPETNPPPDESGIQRLRRLGPSIRDDAGTRYVLVSSGMGGTGSEWRGEWSFRPGPPPAARTLHVEAADSAGHHTMSIAIPPA</sequence>
<dbReference type="RefSeq" id="WP_173064017.1">
    <property type="nucleotide sequence ID" value="NZ_BAABGO010000004.1"/>
</dbReference>
<proteinExistence type="predicted"/>
<dbReference type="AlphaFoldDB" id="A0A6V8KHN7"/>
<evidence type="ECO:0000313" key="1">
    <source>
        <dbReference type="EMBL" id="GFJ82910.1"/>
    </source>
</evidence>
<reference evidence="1 2" key="1">
    <citation type="submission" date="2020-03" db="EMBL/GenBank/DDBJ databases">
        <title>Whole genome shotgun sequence of Phytohabitans houttuyneae NBRC 108639.</title>
        <authorList>
            <person name="Komaki H."/>
            <person name="Tamura T."/>
        </authorList>
    </citation>
    <scope>NUCLEOTIDE SEQUENCE [LARGE SCALE GENOMIC DNA]</scope>
    <source>
        <strain evidence="1 2">NBRC 108639</strain>
    </source>
</reference>
<gene>
    <name evidence="1" type="ORF">Phou_070900</name>
</gene>
<dbReference type="EMBL" id="BLPF01000002">
    <property type="protein sequence ID" value="GFJ82910.1"/>
    <property type="molecule type" value="Genomic_DNA"/>
</dbReference>
<comment type="caution">
    <text evidence="1">The sequence shown here is derived from an EMBL/GenBank/DDBJ whole genome shotgun (WGS) entry which is preliminary data.</text>
</comment>
<reference evidence="1 2" key="2">
    <citation type="submission" date="2020-03" db="EMBL/GenBank/DDBJ databases">
        <authorList>
            <person name="Ichikawa N."/>
            <person name="Kimura A."/>
            <person name="Kitahashi Y."/>
            <person name="Uohara A."/>
        </authorList>
    </citation>
    <scope>NUCLEOTIDE SEQUENCE [LARGE SCALE GENOMIC DNA]</scope>
    <source>
        <strain evidence="1 2">NBRC 108639</strain>
    </source>
</reference>
<accession>A0A6V8KHN7</accession>
<evidence type="ECO:0008006" key="3">
    <source>
        <dbReference type="Google" id="ProtNLM"/>
    </source>
</evidence>
<evidence type="ECO:0000313" key="2">
    <source>
        <dbReference type="Proteomes" id="UP000482800"/>
    </source>
</evidence>
<dbReference type="Proteomes" id="UP000482800">
    <property type="component" value="Unassembled WGS sequence"/>
</dbReference>
<organism evidence="1 2">
    <name type="scientific">Phytohabitans houttuyneae</name>
    <dbReference type="NCBI Taxonomy" id="1076126"/>
    <lineage>
        <taxon>Bacteria</taxon>
        <taxon>Bacillati</taxon>
        <taxon>Actinomycetota</taxon>
        <taxon>Actinomycetes</taxon>
        <taxon>Micromonosporales</taxon>
        <taxon>Micromonosporaceae</taxon>
    </lineage>
</organism>
<name>A0A6V8KHN7_9ACTN</name>
<keyword evidence="2" id="KW-1185">Reference proteome</keyword>